<organism evidence="2">
    <name type="scientific">marine sediment metagenome</name>
    <dbReference type="NCBI Taxonomy" id="412755"/>
    <lineage>
        <taxon>unclassified sequences</taxon>
        <taxon>metagenomes</taxon>
        <taxon>ecological metagenomes</taxon>
    </lineage>
</organism>
<gene>
    <name evidence="2" type="ORF">S01H4_65308</name>
</gene>
<protein>
    <recommendedName>
        <fullName evidence="1">PPIase cyclophilin-type domain-containing protein</fullName>
    </recommendedName>
</protein>
<proteinExistence type="predicted"/>
<feature type="domain" description="PPIase cyclophilin-type" evidence="1">
    <location>
        <begin position="30"/>
        <end position="74"/>
    </location>
</feature>
<name>X1DTN7_9ZZZZ</name>
<dbReference type="Gene3D" id="2.40.100.10">
    <property type="entry name" value="Cyclophilin-like"/>
    <property type="match status" value="1"/>
</dbReference>
<dbReference type="SUPFAM" id="SSF50891">
    <property type="entry name" value="Cyclophilin-like"/>
    <property type="match status" value="1"/>
</dbReference>
<accession>X1DTN7</accession>
<dbReference type="Pfam" id="PF00160">
    <property type="entry name" value="Pro_isomerase"/>
    <property type="match status" value="1"/>
</dbReference>
<dbReference type="AlphaFoldDB" id="X1DTN7"/>
<comment type="caution">
    <text evidence="2">The sequence shown here is derived from an EMBL/GenBank/DDBJ whole genome shotgun (WGS) entry which is preliminary data.</text>
</comment>
<evidence type="ECO:0000313" key="2">
    <source>
        <dbReference type="EMBL" id="GAH24406.1"/>
    </source>
</evidence>
<dbReference type="GO" id="GO:0003755">
    <property type="term" value="F:peptidyl-prolyl cis-trans isomerase activity"/>
    <property type="evidence" value="ECO:0007669"/>
    <property type="project" value="InterPro"/>
</dbReference>
<reference evidence="2" key="1">
    <citation type="journal article" date="2014" name="Front. Microbiol.">
        <title>High frequency of phylogenetically diverse reductive dehalogenase-homologous genes in deep subseafloor sedimentary metagenomes.</title>
        <authorList>
            <person name="Kawai M."/>
            <person name="Futagami T."/>
            <person name="Toyoda A."/>
            <person name="Takaki Y."/>
            <person name="Nishi S."/>
            <person name="Hori S."/>
            <person name="Arai W."/>
            <person name="Tsubouchi T."/>
            <person name="Morono Y."/>
            <person name="Uchiyama I."/>
            <person name="Ito T."/>
            <person name="Fujiyama A."/>
            <person name="Inagaki F."/>
            <person name="Takami H."/>
        </authorList>
    </citation>
    <scope>NUCLEOTIDE SEQUENCE</scope>
    <source>
        <strain evidence="2">Expedition CK06-06</strain>
    </source>
</reference>
<dbReference type="InterPro" id="IPR029000">
    <property type="entry name" value="Cyclophilin-like_dom_sf"/>
</dbReference>
<sequence length="83" mass="9196">MVKNILIFVTQLLLIGAITPSLAQQDNPKVLLSTSAGDIIVELYPDQAPITTENFLKYVDQDLSPSASFYRVVTMENQPNNDI</sequence>
<feature type="non-terminal residue" evidence="2">
    <location>
        <position position="83"/>
    </location>
</feature>
<evidence type="ECO:0000259" key="1">
    <source>
        <dbReference type="Pfam" id="PF00160"/>
    </source>
</evidence>
<dbReference type="InterPro" id="IPR002130">
    <property type="entry name" value="Cyclophilin-type_PPIase_dom"/>
</dbReference>
<dbReference type="EMBL" id="BART01039912">
    <property type="protein sequence ID" value="GAH24406.1"/>
    <property type="molecule type" value="Genomic_DNA"/>
</dbReference>